<gene>
    <name evidence="3" type="ORF">PIB30_014792</name>
</gene>
<feature type="region of interest" description="Disordered" evidence="1">
    <location>
        <begin position="130"/>
        <end position="171"/>
    </location>
</feature>
<reference evidence="3 4" key="1">
    <citation type="journal article" date="2023" name="Plants (Basel)">
        <title>Bridging the Gap: Combining Genomics and Transcriptomics Approaches to Understand Stylosanthes scabra, an Orphan Legume from the Brazilian Caatinga.</title>
        <authorList>
            <person name="Ferreira-Neto J.R.C."/>
            <person name="da Silva M.D."/>
            <person name="Binneck E."/>
            <person name="de Melo N.F."/>
            <person name="da Silva R.H."/>
            <person name="de Melo A.L.T.M."/>
            <person name="Pandolfi V."/>
            <person name="Bustamante F.O."/>
            <person name="Brasileiro-Vidal A.C."/>
            <person name="Benko-Iseppon A.M."/>
        </authorList>
    </citation>
    <scope>NUCLEOTIDE SEQUENCE [LARGE SCALE GENOMIC DNA]</scope>
    <source>
        <tissue evidence="3">Leaves</tissue>
    </source>
</reference>
<proteinExistence type="predicted"/>
<keyword evidence="4" id="KW-1185">Reference proteome</keyword>
<feature type="domain" description="Putative plant transposon protein" evidence="2">
    <location>
        <begin position="214"/>
        <end position="403"/>
    </location>
</feature>
<evidence type="ECO:0000313" key="4">
    <source>
        <dbReference type="Proteomes" id="UP001341840"/>
    </source>
</evidence>
<feature type="compositionally biased region" description="Low complexity" evidence="1">
    <location>
        <begin position="152"/>
        <end position="163"/>
    </location>
</feature>
<comment type="caution">
    <text evidence="3">The sequence shown here is derived from an EMBL/GenBank/DDBJ whole genome shotgun (WGS) entry which is preliminary data.</text>
</comment>
<dbReference type="Proteomes" id="UP001341840">
    <property type="component" value="Unassembled WGS sequence"/>
</dbReference>
<dbReference type="InterPro" id="IPR046796">
    <property type="entry name" value="Transposase_32_dom"/>
</dbReference>
<sequence length="426" mass="48643">MARPPLLVARPHDLRLPKSTTTEATARLRDGLGASARAVRPHDGRGASAPSRLELSDQLLHGPRARTPLNARPREPIMTRFWAPIRPRARALAMVRPRNGPCTLKPNSLSFSLIIHSLFSSLLKSSHLQISHTHTPPRMSRRRQAATDEATSSRGRVSRNSNRGRQDTFPNERFDHQLHFDRWKGMENWDIVHERIVRLDGEKETIFYNRIQGLGWGFMYEDLVCINVSMVREFCANFSSTKQDHVFLRGKRIPFTEADVRRYLNIPGETPDDDQEDNFEALVKAYGRGDDMNMAEIYSVIGREGTNWANDPANNTIPKSINNGILNPRGTAWHKIINANIDPKTHGTNFDMKHALLIYVLMAGRDINLPCIMRHILVSRPTKHSRHLLPYPVFISRIAARNDLPEFPNDKFYTVRPVDTYVPYGD</sequence>
<protein>
    <recommendedName>
        <fullName evidence="2">Putative plant transposon protein domain-containing protein</fullName>
    </recommendedName>
</protein>
<dbReference type="Pfam" id="PF20167">
    <property type="entry name" value="Transposase_32"/>
    <property type="match status" value="1"/>
</dbReference>
<feature type="region of interest" description="Disordered" evidence="1">
    <location>
        <begin position="31"/>
        <end position="50"/>
    </location>
</feature>
<dbReference type="EMBL" id="JASCZI010271900">
    <property type="protein sequence ID" value="MED6217130.1"/>
    <property type="molecule type" value="Genomic_DNA"/>
</dbReference>
<evidence type="ECO:0000259" key="2">
    <source>
        <dbReference type="Pfam" id="PF20167"/>
    </source>
</evidence>
<evidence type="ECO:0000313" key="3">
    <source>
        <dbReference type="EMBL" id="MED6217130.1"/>
    </source>
</evidence>
<accession>A0ABU6Z6D7</accession>
<evidence type="ECO:0000256" key="1">
    <source>
        <dbReference type="SAM" id="MobiDB-lite"/>
    </source>
</evidence>
<name>A0ABU6Z6D7_9FABA</name>
<organism evidence="3 4">
    <name type="scientific">Stylosanthes scabra</name>
    <dbReference type="NCBI Taxonomy" id="79078"/>
    <lineage>
        <taxon>Eukaryota</taxon>
        <taxon>Viridiplantae</taxon>
        <taxon>Streptophyta</taxon>
        <taxon>Embryophyta</taxon>
        <taxon>Tracheophyta</taxon>
        <taxon>Spermatophyta</taxon>
        <taxon>Magnoliopsida</taxon>
        <taxon>eudicotyledons</taxon>
        <taxon>Gunneridae</taxon>
        <taxon>Pentapetalae</taxon>
        <taxon>rosids</taxon>
        <taxon>fabids</taxon>
        <taxon>Fabales</taxon>
        <taxon>Fabaceae</taxon>
        <taxon>Papilionoideae</taxon>
        <taxon>50 kb inversion clade</taxon>
        <taxon>dalbergioids sensu lato</taxon>
        <taxon>Dalbergieae</taxon>
        <taxon>Pterocarpus clade</taxon>
        <taxon>Stylosanthes</taxon>
    </lineage>
</organism>